<evidence type="ECO:0000313" key="6">
    <source>
        <dbReference type="Proteomes" id="UP001164790"/>
    </source>
</evidence>
<dbReference type="AlphaFoldDB" id="A0A4Q1UCJ0"/>
<dbReference type="InterPro" id="IPR043797">
    <property type="entry name" value="MupG_N"/>
</dbReference>
<gene>
    <name evidence="3" type="ORF">BVJ53_02065</name>
    <name evidence="4" type="ORF">OFW50_13430</name>
</gene>
<organism evidence="3 5">
    <name type="scientific">Lacticaseibacillus chiayiensis</name>
    <dbReference type="NCBI Taxonomy" id="2100821"/>
    <lineage>
        <taxon>Bacteria</taxon>
        <taxon>Bacillati</taxon>
        <taxon>Bacillota</taxon>
        <taxon>Bacilli</taxon>
        <taxon>Lactobacillales</taxon>
        <taxon>Lactobacillaceae</taxon>
        <taxon>Lacticaseibacillus</taxon>
    </lineage>
</organism>
<evidence type="ECO:0000313" key="4">
    <source>
        <dbReference type="EMBL" id="UYN56446.1"/>
    </source>
</evidence>
<accession>A0A4Q1UCJ0</accession>
<dbReference type="EMBL" id="CP107523">
    <property type="protein sequence ID" value="UYN56446.1"/>
    <property type="molecule type" value="Genomic_DNA"/>
</dbReference>
<dbReference type="Pfam" id="PF19200">
    <property type="entry name" value="MupG_N"/>
    <property type="match status" value="1"/>
</dbReference>
<evidence type="ECO:0000313" key="3">
    <source>
        <dbReference type="EMBL" id="RXT29759.1"/>
    </source>
</evidence>
<dbReference type="PANTHER" id="PTHR38435">
    <property type="match status" value="1"/>
</dbReference>
<dbReference type="InterPro" id="IPR013785">
    <property type="entry name" value="Aldolase_TIM"/>
</dbReference>
<evidence type="ECO:0000259" key="1">
    <source>
        <dbReference type="Pfam" id="PF05913"/>
    </source>
</evidence>
<dbReference type="RefSeq" id="WP_129300944.1">
    <property type="nucleotide sequence ID" value="NZ_CP074378.1"/>
</dbReference>
<reference evidence="3 5" key="1">
    <citation type="submission" date="2017-01" db="EMBL/GenBank/DDBJ databases">
        <title>Lactobacillus chiayiensis sp. nov., a lactic acid bacterium isolated from compost.</title>
        <authorList>
            <person name="Huang C.-H."/>
        </authorList>
    </citation>
    <scope>NUCLEOTIDE SEQUENCE [LARGE SCALE GENOMIC DNA]</scope>
    <source>
        <strain evidence="3">Chh01</strain>
        <strain evidence="5">chh01</strain>
    </source>
</reference>
<evidence type="ECO:0000313" key="5">
    <source>
        <dbReference type="Proteomes" id="UP000290475"/>
    </source>
</evidence>
<dbReference type="Proteomes" id="UP001164790">
    <property type="component" value="Chromosome"/>
</dbReference>
<dbReference type="InterPro" id="IPR029000">
    <property type="entry name" value="Cyclophilin-like_dom_sf"/>
</dbReference>
<reference evidence="4" key="2">
    <citation type="submission" date="2022-10" db="EMBL/GenBank/DDBJ databases">
        <title>Comparative genomic analysis and in-vitro probiotic properties of the potential probiotic L. chiayiensis AACE 3.</title>
        <authorList>
            <person name="Kang X."/>
        </authorList>
    </citation>
    <scope>NUCLEOTIDE SEQUENCE</scope>
    <source>
        <strain evidence="4">AACE 3</strain>
    </source>
</reference>
<feature type="domain" description="6-phospho-N-acetylmuramidase N-terminal" evidence="2">
    <location>
        <begin position="4"/>
        <end position="239"/>
    </location>
</feature>
<dbReference type="InterPro" id="IPR043894">
    <property type="entry name" value="MupG_C"/>
</dbReference>
<feature type="domain" description="6-phospho-N-acetylmuramidase C-terminal" evidence="1">
    <location>
        <begin position="248"/>
        <end position="361"/>
    </location>
</feature>
<dbReference type="Pfam" id="PF05913">
    <property type="entry name" value="MupG_C"/>
    <property type="match status" value="1"/>
</dbReference>
<dbReference type="InterPro" id="IPR017853">
    <property type="entry name" value="GH"/>
</dbReference>
<dbReference type="Gene3D" id="3.20.20.70">
    <property type="entry name" value="Aldolase class I"/>
    <property type="match status" value="1"/>
</dbReference>
<dbReference type="SUPFAM" id="SSF51445">
    <property type="entry name" value="(Trans)glycosidases"/>
    <property type="match status" value="1"/>
</dbReference>
<proteinExistence type="predicted"/>
<sequence>MKRLGISLYPDQSSFEDDKAYLDLAQRYGYTCIFTSLLQLLGEDGEDLLARFSQTIDYANKLGFKTIVDINPALFAELKISYDDLSFFDDLHVWGLRLDEGFTGAEEARMTRNPYGLKIELNMSRGTNYLASIMAYDPDRENLIGCHNFYPQALTGLSEAIFAEYSEQYRHYGLHTAAFVTSANGKIGPWPIQDGLPTMESDRHRDIASQTSHLRLTGQIDDVIIGNAFASEAELKAVAAAFLAPYPVLHAEMLNSMTPVEEKIAFAKPHLYRGDASAYLLRDTQPRITYSKADIPPHDHGQAFERGDIVVVNSAYGRYKGELQIVLTPFTDDGQRNRIGRICADDLGFLDLVKPWSTFVLEKRELSK</sequence>
<keyword evidence="6" id="KW-1185">Reference proteome</keyword>
<evidence type="ECO:0000259" key="2">
    <source>
        <dbReference type="Pfam" id="PF19200"/>
    </source>
</evidence>
<dbReference type="InterPro" id="IPR008589">
    <property type="entry name" value="MupG"/>
</dbReference>
<dbReference type="Proteomes" id="UP000290475">
    <property type="component" value="Unassembled WGS sequence"/>
</dbReference>
<dbReference type="EMBL" id="MSSM01000004">
    <property type="protein sequence ID" value="RXT29759.1"/>
    <property type="molecule type" value="Genomic_DNA"/>
</dbReference>
<dbReference type="PANTHER" id="PTHR38435:SF1">
    <property type="entry name" value="DUF871 DOMAIN-CONTAINING PROTEIN"/>
    <property type="match status" value="1"/>
</dbReference>
<protein>
    <submittedName>
        <fullName evidence="4">MupG family TIM beta-alpha barrel fold protein</fullName>
    </submittedName>
</protein>
<dbReference type="SUPFAM" id="SSF50891">
    <property type="entry name" value="Cyclophilin-like"/>
    <property type="match status" value="1"/>
</dbReference>
<dbReference type="Gene3D" id="2.40.100.10">
    <property type="entry name" value="Cyclophilin-like"/>
    <property type="match status" value="1"/>
</dbReference>
<name>A0A4Q1UCJ0_9LACO</name>